<dbReference type="EMBL" id="BAAADJ010000020">
    <property type="protein sequence ID" value="GAA0328735.1"/>
    <property type="molecule type" value="Genomic_DNA"/>
</dbReference>
<dbReference type="RefSeq" id="WP_343798527.1">
    <property type="nucleotide sequence ID" value="NZ_BAAADJ010000020.1"/>
</dbReference>
<evidence type="ECO:0000256" key="2">
    <source>
        <dbReference type="SAM" id="Coils"/>
    </source>
</evidence>
<proteinExistence type="inferred from homology"/>
<dbReference type="InterPro" id="IPR007157">
    <property type="entry name" value="PspA_VIPP1"/>
</dbReference>
<gene>
    <name evidence="3" type="ORF">GCM10008967_19040</name>
</gene>
<keyword evidence="2" id="KW-0175">Coiled coil</keyword>
<evidence type="ECO:0000313" key="3">
    <source>
        <dbReference type="EMBL" id="GAA0328735.1"/>
    </source>
</evidence>
<evidence type="ECO:0000256" key="1">
    <source>
        <dbReference type="ARBA" id="ARBA00043985"/>
    </source>
</evidence>
<protein>
    <submittedName>
        <fullName evidence="3">PspA/IM30 family protein</fullName>
    </submittedName>
</protein>
<keyword evidence="4" id="KW-1185">Reference proteome</keyword>
<feature type="coiled-coil region" evidence="2">
    <location>
        <begin position="77"/>
        <end position="226"/>
    </location>
</feature>
<sequence>MFELFKRVKTVVSSELHALIDKAEDPIHMIDQYMRDMNKEIVEAEKATAKIMGEEKLLGRKVDDTKKLIETRQTQAVEALKSNREDLAKRALEDKNNLTKELQQLEDLHTNALQQVVELKEKLKVMKNEFREMELKRNSLKARAEAARVKTSINRSLSNSNTASAKKGFERMEEKVLREEAEAETSEDLQIMNKSLDQELKELAGKSEVDLELERLKEQLQEEEKKSS</sequence>
<accession>A0ABN0W8D5</accession>
<dbReference type="Proteomes" id="UP001500782">
    <property type="component" value="Unassembled WGS sequence"/>
</dbReference>
<comment type="caution">
    <text evidence="3">The sequence shown here is derived from an EMBL/GenBank/DDBJ whole genome shotgun (WGS) entry which is preliminary data.</text>
</comment>
<dbReference type="Pfam" id="PF04012">
    <property type="entry name" value="PspA_IM30"/>
    <property type="match status" value="1"/>
</dbReference>
<evidence type="ECO:0000313" key="4">
    <source>
        <dbReference type="Proteomes" id="UP001500782"/>
    </source>
</evidence>
<dbReference type="PANTHER" id="PTHR31088:SF6">
    <property type="entry name" value="PHAGE SHOCK PROTEIN A"/>
    <property type="match status" value="1"/>
</dbReference>
<comment type="similarity">
    <text evidence="1">Belongs to the PspA/Vipp/IM30 family.</text>
</comment>
<reference evidence="3 4" key="1">
    <citation type="journal article" date="2019" name="Int. J. Syst. Evol. Microbiol.">
        <title>The Global Catalogue of Microorganisms (GCM) 10K type strain sequencing project: providing services to taxonomists for standard genome sequencing and annotation.</title>
        <authorList>
            <consortium name="The Broad Institute Genomics Platform"/>
            <consortium name="The Broad Institute Genome Sequencing Center for Infectious Disease"/>
            <person name="Wu L."/>
            <person name="Ma J."/>
        </authorList>
    </citation>
    <scope>NUCLEOTIDE SEQUENCE [LARGE SCALE GENOMIC DNA]</scope>
    <source>
        <strain evidence="3 4">JCM 9731</strain>
    </source>
</reference>
<organism evidence="3 4">
    <name type="scientific">Bacillus carboniphilus</name>
    <dbReference type="NCBI Taxonomy" id="86663"/>
    <lineage>
        <taxon>Bacteria</taxon>
        <taxon>Bacillati</taxon>
        <taxon>Bacillota</taxon>
        <taxon>Bacilli</taxon>
        <taxon>Bacillales</taxon>
        <taxon>Bacillaceae</taxon>
        <taxon>Bacillus</taxon>
    </lineage>
</organism>
<dbReference type="PANTHER" id="PTHR31088">
    <property type="entry name" value="MEMBRANE-ASSOCIATED PROTEIN VIPP1, CHLOROPLASTIC"/>
    <property type="match status" value="1"/>
</dbReference>
<name>A0ABN0W8D5_9BACI</name>